<comment type="subcellular location">
    <subcellularLocation>
        <location evidence="1">Secreted</location>
    </subcellularLocation>
</comment>
<dbReference type="InterPro" id="IPR003284">
    <property type="entry name" value="Sal_SpvB"/>
</dbReference>
<feature type="compositionally biased region" description="Polar residues" evidence="4">
    <location>
        <begin position="1"/>
        <end position="13"/>
    </location>
</feature>
<dbReference type="PRINTS" id="PR01341">
    <property type="entry name" value="SALSPVBPROT"/>
</dbReference>
<evidence type="ECO:0000313" key="8">
    <source>
        <dbReference type="Proteomes" id="UP000440224"/>
    </source>
</evidence>
<keyword evidence="8" id="KW-1185">Reference proteome</keyword>
<dbReference type="Pfam" id="PF12255">
    <property type="entry name" value="TcdB_toxin_midC"/>
    <property type="match status" value="1"/>
</dbReference>
<dbReference type="PANTHER" id="PTHR32305:SF15">
    <property type="entry name" value="PROTEIN RHSA-RELATED"/>
    <property type="match status" value="1"/>
</dbReference>
<dbReference type="GO" id="GO:0005576">
    <property type="term" value="C:extracellular region"/>
    <property type="evidence" value="ECO:0007669"/>
    <property type="project" value="UniProtKB-SubCell"/>
</dbReference>
<feature type="compositionally biased region" description="Basic residues" evidence="4">
    <location>
        <begin position="25"/>
        <end position="44"/>
    </location>
</feature>
<feature type="domain" description="Insecticide toxin TcdB middle/N-terminal" evidence="6">
    <location>
        <begin position="741"/>
        <end position="882"/>
    </location>
</feature>
<dbReference type="EMBL" id="WJIE01000035">
    <property type="protein sequence ID" value="MRG98505.1"/>
    <property type="molecule type" value="Genomic_DNA"/>
</dbReference>
<comment type="caution">
    <text evidence="7">The sequence shown here is derived from an EMBL/GenBank/DDBJ whole genome shotgun (WGS) entry which is preliminary data.</text>
</comment>
<organism evidence="7 8">
    <name type="scientific">Polyangium spumosum</name>
    <dbReference type="NCBI Taxonomy" id="889282"/>
    <lineage>
        <taxon>Bacteria</taxon>
        <taxon>Pseudomonadati</taxon>
        <taxon>Myxococcota</taxon>
        <taxon>Polyangia</taxon>
        <taxon>Polyangiales</taxon>
        <taxon>Polyangiaceae</taxon>
        <taxon>Polyangium</taxon>
    </lineage>
</organism>
<dbReference type="PANTHER" id="PTHR32305">
    <property type="match status" value="1"/>
</dbReference>
<dbReference type="InterPro" id="IPR028994">
    <property type="entry name" value="Integrin_alpha_N"/>
</dbReference>
<dbReference type="InterPro" id="IPR022385">
    <property type="entry name" value="Rhs_assc_core"/>
</dbReference>
<feature type="domain" description="Insecticide toxin TcdB middle/C-terminal" evidence="5">
    <location>
        <begin position="955"/>
        <end position="1062"/>
    </location>
</feature>
<keyword evidence="2" id="KW-0964">Secreted</keyword>
<evidence type="ECO:0000256" key="3">
    <source>
        <dbReference type="ARBA" id="ARBA00023026"/>
    </source>
</evidence>
<dbReference type="OrthoDB" id="173976at2"/>
<feature type="compositionally biased region" description="Low complexity" evidence="4">
    <location>
        <begin position="55"/>
        <end position="67"/>
    </location>
</feature>
<dbReference type="Pfam" id="PF03534">
    <property type="entry name" value="SpvB"/>
    <property type="match status" value="1"/>
</dbReference>
<dbReference type="NCBIfam" id="TIGR03696">
    <property type="entry name" value="Rhs_assc_core"/>
    <property type="match status" value="1"/>
</dbReference>
<dbReference type="SUPFAM" id="SSF69318">
    <property type="entry name" value="Integrin alpha N-terminal domain"/>
    <property type="match status" value="1"/>
</dbReference>
<gene>
    <name evidence="7" type="ORF">GF068_42320</name>
</gene>
<dbReference type="InterPro" id="IPR050708">
    <property type="entry name" value="T6SS_VgrG/RHS"/>
</dbReference>
<evidence type="ECO:0000259" key="5">
    <source>
        <dbReference type="Pfam" id="PF12255"/>
    </source>
</evidence>
<dbReference type="InterPro" id="IPR022045">
    <property type="entry name" value="TcdB_toxin_mid/N"/>
</dbReference>
<dbReference type="Pfam" id="PF12256">
    <property type="entry name" value="TcdB_toxin_midN"/>
    <property type="match status" value="1"/>
</dbReference>
<feature type="region of interest" description="Disordered" evidence="4">
    <location>
        <begin position="2226"/>
        <end position="2248"/>
    </location>
</feature>
<feature type="compositionally biased region" description="Basic and acidic residues" evidence="4">
    <location>
        <begin position="68"/>
        <end position="83"/>
    </location>
</feature>
<accession>A0A6N7Q710</accession>
<evidence type="ECO:0000256" key="2">
    <source>
        <dbReference type="ARBA" id="ARBA00022525"/>
    </source>
</evidence>
<reference evidence="7 8" key="1">
    <citation type="submission" date="2019-10" db="EMBL/GenBank/DDBJ databases">
        <title>A soil myxobacterium in the family Polyangiaceae.</title>
        <authorList>
            <person name="Li Y."/>
            <person name="Wang J."/>
        </authorList>
    </citation>
    <scope>NUCLEOTIDE SEQUENCE [LARGE SCALE GENOMIC DNA]</scope>
    <source>
        <strain evidence="7 8">DSM 14734</strain>
    </source>
</reference>
<evidence type="ECO:0000256" key="1">
    <source>
        <dbReference type="ARBA" id="ARBA00004613"/>
    </source>
</evidence>
<dbReference type="Gene3D" id="2.180.10.10">
    <property type="entry name" value="RHS repeat-associated core"/>
    <property type="match status" value="2"/>
</dbReference>
<feature type="region of interest" description="Disordered" evidence="4">
    <location>
        <begin position="1"/>
        <end position="107"/>
    </location>
</feature>
<evidence type="ECO:0000313" key="7">
    <source>
        <dbReference type="EMBL" id="MRG98505.1"/>
    </source>
</evidence>
<dbReference type="Proteomes" id="UP000440224">
    <property type="component" value="Unassembled WGS sequence"/>
</dbReference>
<evidence type="ECO:0000259" key="6">
    <source>
        <dbReference type="Pfam" id="PF12256"/>
    </source>
</evidence>
<dbReference type="GO" id="GO:0005737">
    <property type="term" value="C:cytoplasm"/>
    <property type="evidence" value="ECO:0007669"/>
    <property type="project" value="InterPro"/>
</dbReference>
<keyword evidence="3" id="KW-0843">Virulence</keyword>
<protein>
    <submittedName>
        <fullName evidence="7">Toxin</fullName>
    </submittedName>
</protein>
<proteinExistence type="predicted"/>
<evidence type="ECO:0000256" key="4">
    <source>
        <dbReference type="SAM" id="MobiDB-lite"/>
    </source>
</evidence>
<sequence length="2469" mass="271495">MESSSLPASTMSHPNRRPSPSPRRTSTRRSRFWWRRRPNSRRGRCPSATRRPANSKISGSSASTRSSNRFERRGKQERGHAMEQKGFAPKPKTTAPEAVKAPSPSLPKGGGAVRGLGEKFAASLVSGTGSLTVPIAVSPGRGGFGPELAVAYDSGGGNGLFGVGFRLSVPSISRKTERGLPEYEDLRESDVFIMSGAEDLVPKLDEDEQGNWVRDVPKDDAVERIERYRPRVEGLFARIERVTEKANGNVYWRATTKDNVTSIYGRSEGARITSPWAQTKVFSWLLERTEDALGNIIVYDYKSEDFANVPNAIYERQRLAGDAPVVNRYLKRIRYGNTVPFQAQGFLFEVVFDYGEHGAATPTPVEENTWPCRQDPFSSYRSTFEIRTYRLCRRVLMFHHFPELGEDPVLVRSTDFTYAEGPALTRLVSVTQSGYIKTQSGYSKKSLPPLELGYSLPELQTAVKLLDPRSLEDLPGGVDGQSARWVDLDGEGIPGVLCEQQGAFYYKQNLGDGHLAPARRLLSQPALASRGGAQLLDVGSEGRQCLVELTPEGTSGYHERTPEGGWGPFVPFPSQPNVNWNDPRVRFIDLSGDGLDDILVTTDHVQLWYPSLGKGGWGTPRVLPKVYNEDKSPTLVFADMTQAIFVADMSGDGLPDIVRIRNGSICYWPNLGRGRFGAKVQMSKAPLFDDSHRFNPRRIRLGDIDGTGTTDIVYVAGDGAVIVFNQAGNGWSEPVRMPGFPTADSMSTVGVIDLLGSGTACIVWSSPWRGVAKPPMRYIDLLGSKKPYLLTSVKNNLGAETKLEYAPSTKFYLEDLKAGKPWVTRLSFPVHVLTRVETFDAISKARFVSTYKYHHGYYDGAEREFRGFGLVEQYDTESFSAERGKGLFAEAAPVEEEFHLPPVLTKTWFHTGAFFDRSRIARQFAKEYYAGDGQRPELPDAVLETGLSPRDLREACRALKGQILRTEVYALDGSEAKSHPYVVTESCAEIRRVQPATAKAFGSFHAWVRESVEVHYERNPSDPRVVHTLALEVDPFGHVKRSASIAYARRTIPSEMPEQGLLATLAESDVVDEYGETDWDRVSVPIETRTYELTGLSTTRSALFSFGDVLSAANAAVAISYESTPNGSTMQKRLVERVRQVYYDSTTLSGSSPAALPLGTIDALALPYETYALAFTPGLLTAAYGTRVTSTMLTEGGYIEEDGEYWVRTGRQVFDPNKFYLPVEILDPLGNSTTITYDDHNLLVTSAEDPLGNTVIATNDYRVLGPTLVTDPNGNRSAAKLDELGMVVATAVMGKVGSNDGDTLEDPTTTFEYDLDVWRTTGKPNVVHAAARERHGDALTPWQHSYTYLDGLGREILKKAQAEPGPAPVRDVNGGLVKDQNGAVVLATASPRWVGTGRVVIDNKGNPVKQYESFFSATHEYEDEQELVEWGVTPILRYDPLGRLIRTDLPNGTHSRVTFTPWQQASWDGNDTVLETGNPWYAARQASATPTPSAQEQRAAELTEEHAGTPALVHFDVLGRPVRGVEDNGAAGAYTTKAVLDIEGNPRAIVDARGNTAMAYVFDMLGRTLYQKSCDSGERWTLANVLGTPIRGWDGRGHVVRSVYDALNRRTGLWVQKGSDPEVLAEVTVYGEGQTDPEDVNLRGKVYQVKDGAGVVTSVEYDFKGNLLESQRQLAQNYTTQLDWSGTVTLETEVFTQTTAYDALNRPTSLTTPDQSEIKPVYNEASLLEKVEARIRGASSWTTFVDDIDYDAKGQREKIVYGNGVVTEYSYDPLTYRLTRLMTTRTSDNVLLQDLRYTYDPVGNIVEIADLAQEELYHNSELVEPVWKYEYDATYRLIEATGREHSGQNADIQQDANGFPLVSAANPNDPQAMRNYAESFEYDAVGNILKMIHAAQGSAGSWTRRSDIATTSNRLLGTSLPGDALGQYSAAYTYDEHGSMTSMPHLDGIEWDFKDQKREVDKGGGGTVYFTYDAGGQRVRKVWEHSGIVEQRIYLGAFEVYRRHELGNVVLERETLHVMDDARRIAMVETKTVDTSDSNLVVTSRVRYQLGNHLGSAALELDGSGLVISYEEYHPYGTTAYHAVASGVEVSAKRYRYTGKEKDEETGLYYHGARYYAPWLGRWTSADPAGMVDGPGVYTYVRGSPVRLHDPGGDQSKPVEIRTSERPQGADVRMWARLPGTKANVFTGDEAAVRAAAAKAGVPVYIYDPDAPSRRDATIKAHLGDMQLSAGGGTSGHDKPKESDSWSQGLAKLDAKLSLGENEQLATSLYGVHGGANPDADSNPTKQAFFAGVSLGMIALDVAGVAGIVRGLTKKAVEKVTEKLGLKGFEEATEEAITKGAKETVDAMAASASKHGDDVAIGVAKGGLPIDKLRTTLSTASVAYKGTTKLGHALSKHAGRHPEIWGKVTGTQSTWHSQAMKHFRDIYRGPGAFSKVTDPKTGISWIEKRLSDGRGIRLNLDYTFKGFVD</sequence>
<name>A0A6N7Q710_9BACT</name>
<dbReference type="InterPro" id="IPR022044">
    <property type="entry name" value="TcdB_toxin_mid/C"/>
</dbReference>